<evidence type="ECO:0000259" key="5">
    <source>
        <dbReference type="PROSITE" id="PS50888"/>
    </source>
</evidence>
<keyword evidence="2" id="KW-0238">DNA-binding</keyword>
<dbReference type="Pfam" id="PF00010">
    <property type="entry name" value="HLH"/>
    <property type="match status" value="1"/>
</dbReference>
<comment type="caution">
    <text evidence="6">The sequence shown here is derived from an EMBL/GenBank/DDBJ whole genome shotgun (WGS) entry which is preliminary data.</text>
</comment>
<dbReference type="SMART" id="SM00520">
    <property type="entry name" value="BASIC"/>
    <property type="match status" value="1"/>
</dbReference>
<dbReference type="PANTHER" id="PTHR11534:SF9">
    <property type="entry name" value="MYOGENIC-DETERMINATION PROTEIN"/>
    <property type="match status" value="1"/>
</dbReference>
<accession>A0AAD9NWV3</accession>
<evidence type="ECO:0000313" key="6">
    <source>
        <dbReference type="EMBL" id="KAK2183958.1"/>
    </source>
</evidence>
<comment type="subcellular location">
    <subcellularLocation>
        <location evidence="1">Nucleus</location>
    </subcellularLocation>
</comment>
<feature type="region of interest" description="Disordered" evidence="4">
    <location>
        <begin position="89"/>
        <end position="161"/>
    </location>
</feature>
<evidence type="ECO:0000313" key="7">
    <source>
        <dbReference type="Proteomes" id="UP001209878"/>
    </source>
</evidence>
<evidence type="ECO:0000256" key="1">
    <source>
        <dbReference type="ARBA" id="ARBA00004123"/>
    </source>
</evidence>
<dbReference type="EMBL" id="JAODUO010000289">
    <property type="protein sequence ID" value="KAK2183958.1"/>
    <property type="molecule type" value="Genomic_DNA"/>
</dbReference>
<dbReference type="InterPro" id="IPR002546">
    <property type="entry name" value="MyoD_N"/>
</dbReference>
<evidence type="ECO:0000256" key="3">
    <source>
        <dbReference type="ARBA" id="ARBA00023242"/>
    </source>
</evidence>
<protein>
    <recommendedName>
        <fullName evidence="5">BHLH domain-containing protein</fullName>
    </recommendedName>
</protein>
<dbReference type="InterPro" id="IPR036638">
    <property type="entry name" value="HLH_DNA-bd_sf"/>
</dbReference>
<dbReference type="Gene3D" id="4.10.280.10">
    <property type="entry name" value="Helix-loop-helix DNA-binding domain"/>
    <property type="match status" value="1"/>
</dbReference>
<organism evidence="6 7">
    <name type="scientific">Ridgeia piscesae</name>
    <name type="common">Tubeworm</name>
    <dbReference type="NCBI Taxonomy" id="27915"/>
    <lineage>
        <taxon>Eukaryota</taxon>
        <taxon>Metazoa</taxon>
        <taxon>Spiralia</taxon>
        <taxon>Lophotrochozoa</taxon>
        <taxon>Annelida</taxon>
        <taxon>Polychaeta</taxon>
        <taxon>Sedentaria</taxon>
        <taxon>Canalipalpata</taxon>
        <taxon>Sabellida</taxon>
        <taxon>Siboglinidae</taxon>
        <taxon>Ridgeia</taxon>
    </lineage>
</organism>
<dbReference type="InterPro" id="IPR011598">
    <property type="entry name" value="bHLH_dom"/>
</dbReference>
<proteinExistence type="predicted"/>
<gene>
    <name evidence="6" type="ORF">NP493_290g01002</name>
</gene>
<dbReference type="GO" id="GO:0005634">
    <property type="term" value="C:nucleus"/>
    <property type="evidence" value="ECO:0007669"/>
    <property type="project" value="UniProtKB-SubCell"/>
</dbReference>
<keyword evidence="3" id="KW-0539">Nucleus</keyword>
<dbReference type="GO" id="GO:0000978">
    <property type="term" value="F:RNA polymerase II cis-regulatory region sequence-specific DNA binding"/>
    <property type="evidence" value="ECO:0007669"/>
    <property type="project" value="TreeGrafter"/>
</dbReference>
<dbReference type="CDD" id="cd19699">
    <property type="entry name" value="bHLH_TS_dMYOD_like"/>
    <property type="match status" value="1"/>
</dbReference>
<dbReference type="SMART" id="SM00353">
    <property type="entry name" value="HLH"/>
    <property type="match status" value="1"/>
</dbReference>
<keyword evidence="7" id="KW-1185">Reference proteome</keyword>
<dbReference type="PANTHER" id="PTHR11534">
    <property type="entry name" value="MYOGENIC FACTOR"/>
    <property type="match status" value="1"/>
</dbReference>
<dbReference type="GO" id="GO:0046983">
    <property type="term" value="F:protein dimerization activity"/>
    <property type="evidence" value="ECO:0007669"/>
    <property type="project" value="InterPro"/>
</dbReference>
<dbReference type="AlphaFoldDB" id="A0AAD9NWV3"/>
<feature type="compositionally biased region" description="Polar residues" evidence="4">
    <location>
        <begin position="123"/>
        <end position="136"/>
    </location>
</feature>
<dbReference type="FunFam" id="4.10.280.10:FF:000005">
    <property type="entry name" value="Myogenic factor"/>
    <property type="match status" value="1"/>
</dbReference>
<dbReference type="InterPro" id="IPR039704">
    <property type="entry name" value="Myogenic_factor"/>
</dbReference>
<dbReference type="PROSITE" id="PS50888">
    <property type="entry name" value="BHLH"/>
    <property type="match status" value="1"/>
</dbReference>
<feature type="region of interest" description="Disordered" evidence="4">
    <location>
        <begin position="245"/>
        <end position="268"/>
    </location>
</feature>
<evidence type="ECO:0000256" key="2">
    <source>
        <dbReference type="ARBA" id="ARBA00023125"/>
    </source>
</evidence>
<evidence type="ECO:0000256" key="4">
    <source>
        <dbReference type="SAM" id="MobiDB-lite"/>
    </source>
</evidence>
<sequence>MMMTDLRSCRYGQTAASYGQRPDTGGGGGGQMLDISRTPYYDQMSYNAAMERGQYDAYAAAASYRGMLPAYYTPHQYGADLHTRLAAGRHKPITSPPSPATSCGDSDGAGKVKREGGRLDCCSPTSSGDADSSPGSTIHGHKDDCSSGGDENDDHVPHILAPGLHGPTRRCLLWACKACKKKTVAVDRRKAATMRERKRLHKVNDAFETLKRRTCPNPNQRLPKVEILRNAIDYIESLEELLHGSRGPMATHGGNDDSAENGSTSGGSEYMRWSAVQDVWPVHEVIPTDNPRCRTE</sequence>
<feature type="domain" description="BHLH" evidence="5">
    <location>
        <begin position="187"/>
        <end position="238"/>
    </location>
</feature>
<dbReference type="GO" id="GO:0000981">
    <property type="term" value="F:DNA-binding transcription factor activity, RNA polymerase II-specific"/>
    <property type="evidence" value="ECO:0007669"/>
    <property type="project" value="TreeGrafter"/>
</dbReference>
<reference evidence="6" key="1">
    <citation type="journal article" date="2023" name="Mol. Biol. Evol.">
        <title>Third-Generation Sequencing Reveals the Adaptive Role of the Epigenome in Three Deep-Sea Polychaetes.</title>
        <authorList>
            <person name="Perez M."/>
            <person name="Aroh O."/>
            <person name="Sun Y."/>
            <person name="Lan Y."/>
            <person name="Juniper S.K."/>
            <person name="Young C.R."/>
            <person name="Angers B."/>
            <person name="Qian P.Y."/>
        </authorList>
    </citation>
    <scope>NUCLEOTIDE SEQUENCE</scope>
    <source>
        <strain evidence="6">R07B-5</strain>
    </source>
</reference>
<dbReference type="Pfam" id="PF01586">
    <property type="entry name" value="Basic"/>
    <property type="match status" value="1"/>
</dbReference>
<dbReference type="Proteomes" id="UP001209878">
    <property type="component" value="Unassembled WGS sequence"/>
</dbReference>
<dbReference type="GO" id="GO:0007517">
    <property type="term" value="P:muscle organ development"/>
    <property type="evidence" value="ECO:0007669"/>
    <property type="project" value="InterPro"/>
</dbReference>
<feature type="compositionally biased region" description="Basic and acidic residues" evidence="4">
    <location>
        <begin position="108"/>
        <end position="118"/>
    </location>
</feature>
<name>A0AAD9NWV3_RIDPI</name>
<dbReference type="SUPFAM" id="SSF47459">
    <property type="entry name" value="HLH, helix-loop-helix DNA-binding domain"/>
    <property type="match status" value="1"/>
</dbReference>
<dbReference type="GO" id="GO:0045663">
    <property type="term" value="P:positive regulation of myoblast differentiation"/>
    <property type="evidence" value="ECO:0007669"/>
    <property type="project" value="TreeGrafter"/>
</dbReference>